<feature type="transmembrane region" description="Helical" evidence="5">
    <location>
        <begin position="51"/>
        <end position="72"/>
    </location>
</feature>
<dbReference type="GO" id="GO:0016020">
    <property type="term" value="C:membrane"/>
    <property type="evidence" value="ECO:0007669"/>
    <property type="project" value="UniProtKB-SubCell"/>
</dbReference>
<dbReference type="InterPro" id="IPR002797">
    <property type="entry name" value="Polysacc_synth"/>
</dbReference>
<feature type="transmembrane region" description="Helical" evidence="5">
    <location>
        <begin position="219"/>
        <end position="236"/>
    </location>
</feature>
<keyword evidence="2 5" id="KW-0812">Transmembrane</keyword>
<dbReference type="PANTHER" id="PTHR43424:SF1">
    <property type="entry name" value="LOCUS PUTATIVE PROTEIN 1-RELATED"/>
    <property type="match status" value="1"/>
</dbReference>
<reference evidence="6" key="1">
    <citation type="journal article" date="2000" name="Biochim. Biophys. Acta">
        <title>A gene cluster for the synthesis of serotype d-specific polysaccharide antigen in Actinobacillus actinomycetemcomitans.</title>
        <authorList>
            <person name="Nakano Y."/>
            <person name="Yoshida Y."/>
            <person name="Suzuki N."/>
            <person name="Yamashita Y."/>
            <person name="Koga T."/>
        </authorList>
    </citation>
    <scope>NUCLEOTIDE SEQUENCE</scope>
    <source>
        <strain evidence="6">IDH 781</strain>
    </source>
</reference>
<feature type="transmembrane region" description="Helical" evidence="5">
    <location>
        <begin position="181"/>
        <end position="207"/>
    </location>
</feature>
<dbReference type="InterPro" id="IPR052556">
    <property type="entry name" value="PolySynth_Transporter"/>
</dbReference>
<dbReference type="PANTHER" id="PTHR43424">
    <property type="entry name" value="LOCUS PUTATIVE PROTEIN 1-RELATED"/>
    <property type="match status" value="1"/>
</dbReference>
<name>Q9JRS2_AGGAC</name>
<organism evidence="6">
    <name type="scientific">Aggregatibacter actinomycetemcomitans</name>
    <name type="common">Actinobacillus actinomycetemcomitans</name>
    <name type="synonym">Haemophilus actinomycetemcomitans</name>
    <dbReference type="NCBI Taxonomy" id="714"/>
    <lineage>
        <taxon>Bacteria</taxon>
        <taxon>Pseudomonadati</taxon>
        <taxon>Pseudomonadota</taxon>
        <taxon>Gammaproteobacteria</taxon>
        <taxon>Pasteurellales</taxon>
        <taxon>Pasteurellaceae</taxon>
        <taxon>Aggregatibacter</taxon>
    </lineage>
</organism>
<dbReference type="Pfam" id="PF01943">
    <property type="entry name" value="Polysacc_synt"/>
    <property type="match status" value="1"/>
</dbReference>
<dbReference type="AlphaFoldDB" id="Q9JRS2"/>
<evidence type="ECO:0000256" key="2">
    <source>
        <dbReference type="ARBA" id="ARBA00022692"/>
    </source>
</evidence>
<dbReference type="CDD" id="cd13128">
    <property type="entry name" value="MATE_Wzx_like"/>
    <property type="match status" value="1"/>
</dbReference>
<feature type="transmembrane region" description="Helical" evidence="5">
    <location>
        <begin position="340"/>
        <end position="362"/>
    </location>
</feature>
<feature type="transmembrane region" description="Helical" evidence="5">
    <location>
        <begin position="155"/>
        <end position="175"/>
    </location>
</feature>
<evidence type="ECO:0000313" key="6">
    <source>
        <dbReference type="EMBL" id="BAA94395.1"/>
    </source>
</evidence>
<feature type="transmembrane region" description="Helical" evidence="5">
    <location>
        <begin position="21"/>
        <end position="39"/>
    </location>
</feature>
<feature type="transmembrane region" description="Helical" evidence="5">
    <location>
        <begin position="302"/>
        <end position="320"/>
    </location>
</feature>
<gene>
    <name evidence="6" type="primary">orf3</name>
</gene>
<accession>Q9JRS2</accession>
<evidence type="ECO:0000256" key="1">
    <source>
        <dbReference type="ARBA" id="ARBA00004141"/>
    </source>
</evidence>
<evidence type="ECO:0000256" key="5">
    <source>
        <dbReference type="SAM" id="Phobius"/>
    </source>
</evidence>
<sequence length="425" mass="49691">MIHIFKNLLESRDNRKLLENFISLFLLQGMNYILPLLLFPYLVRVLGVENFGILSFVTAVIAYFILFTDYGFNITATRDISINKDNNNKVSEIFSSVIIIKLLLGIFSFLVLYVLVYTVQGWKKYNYIYFLTFGSILGQILLPIWFYQGMEKMKFFAIFNVLARIISTILIFLYVKEPEDIYFVPLVNSIAMIISGGTSFLVIRTLFNIRFQIQRFEVLIYYFKNGWNVFLSMFFSNFYRNFNILVLGLLTNDLFVGYYAIAEKLIKIIQVSQDIVGNVLFPYFSEKFIKNNQYFFNFNNKFFPYIVSCYFILWFSTYFLSDQLAQLFNEDVNGSVSLDIKIMSIVILIGGLNYYFGILGLLSMGKNKYFSDCIIITGISNIFISFLFVYFWDDIGASFSLVASEFILLIMIKLKLNKVKLMYKL</sequence>
<keyword evidence="4 5" id="KW-0472">Membrane</keyword>
<evidence type="ECO:0000256" key="3">
    <source>
        <dbReference type="ARBA" id="ARBA00022989"/>
    </source>
</evidence>
<feature type="transmembrane region" description="Helical" evidence="5">
    <location>
        <begin position="127"/>
        <end position="148"/>
    </location>
</feature>
<feature type="transmembrane region" description="Helical" evidence="5">
    <location>
        <begin position="242"/>
        <end position="261"/>
    </location>
</feature>
<keyword evidence="3 5" id="KW-1133">Transmembrane helix</keyword>
<comment type="subcellular location">
    <subcellularLocation>
        <location evidence="1">Membrane</location>
        <topology evidence="1">Multi-pass membrane protein</topology>
    </subcellularLocation>
</comment>
<feature type="transmembrane region" description="Helical" evidence="5">
    <location>
        <begin position="93"/>
        <end position="115"/>
    </location>
</feature>
<protein>
    <submittedName>
        <fullName evidence="6">O-antigen transporter</fullName>
    </submittedName>
</protein>
<evidence type="ECO:0000256" key="4">
    <source>
        <dbReference type="ARBA" id="ARBA00023136"/>
    </source>
</evidence>
<dbReference type="EMBL" id="AB041266">
    <property type="protein sequence ID" value="BAA94395.1"/>
    <property type="molecule type" value="Genomic_DNA"/>
</dbReference>
<feature type="transmembrane region" description="Helical" evidence="5">
    <location>
        <begin position="397"/>
        <end position="416"/>
    </location>
</feature>
<feature type="transmembrane region" description="Helical" evidence="5">
    <location>
        <begin position="369"/>
        <end position="391"/>
    </location>
</feature>
<proteinExistence type="predicted"/>